<dbReference type="Gene3D" id="2.60.120.10">
    <property type="entry name" value="Jelly Rolls"/>
    <property type="match status" value="1"/>
</dbReference>
<dbReference type="SUPFAM" id="SSF51182">
    <property type="entry name" value="RmlC-like cupins"/>
    <property type="match status" value="1"/>
</dbReference>
<accession>A0AAN6XUS9</accession>
<dbReference type="PANTHER" id="PTHR36169:SF1">
    <property type="entry name" value="ACETATE KINASE EUTQ"/>
    <property type="match status" value="1"/>
</dbReference>
<keyword evidence="2" id="KW-1185">Reference proteome</keyword>
<name>A0AAN6XUS9_9PEZI</name>
<dbReference type="EMBL" id="MU858306">
    <property type="protein sequence ID" value="KAK4207288.1"/>
    <property type="molecule type" value="Genomic_DNA"/>
</dbReference>
<dbReference type="Pfam" id="PF06249">
    <property type="entry name" value="EutQ"/>
    <property type="match status" value="1"/>
</dbReference>
<proteinExistence type="predicted"/>
<sequence length="113" mass="12286">MPLTHKPSAQSGAIPLLYPNVSNVFLGDVVATSNDKPIAGGFFRMEKGTPLVYTYTYDEVKIILEGSCSITDEAGTKVMAKPGDVFLFPNGTTITFESEDYLLAFYAGQRPQL</sequence>
<reference evidence="1" key="2">
    <citation type="submission" date="2023-05" db="EMBL/GenBank/DDBJ databases">
        <authorList>
            <consortium name="Lawrence Berkeley National Laboratory"/>
            <person name="Steindorff A."/>
            <person name="Hensen N."/>
            <person name="Bonometti L."/>
            <person name="Westerberg I."/>
            <person name="Brannstrom I.O."/>
            <person name="Guillou S."/>
            <person name="Cros-Aarteil S."/>
            <person name="Calhoun S."/>
            <person name="Haridas S."/>
            <person name="Kuo A."/>
            <person name="Mondo S."/>
            <person name="Pangilinan J."/>
            <person name="Riley R."/>
            <person name="Labutti K."/>
            <person name="Andreopoulos B."/>
            <person name="Lipzen A."/>
            <person name="Chen C."/>
            <person name="Yanf M."/>
            <person name="Daum C."/>
            <person name="Ng V."/>
            <person name="Clum A."/>
            <person name="Ohm R."/>
            <person name="Martin F."/>
            <person name="Silar P."/>
            <person name="Natvig D."/>
            <person name="Lalanne C."/>
            <person name="Gautier V."/>
            <person name="Ament-Velasquez S.L."/>
            <person name="Kruys A."/>
            <person name="Hutchinson M.I."/>
            <person name="Powell A.J."/>
            <person name="Barry K."/>
            <person name="Miller A.N."/>
            <person name="Grigoriev I.V."/>
            <person name="Debuchy R."/>
            <person name="Gladieux P."/>
            <person name="Thoren M.H."/>
            <person name="Johannesson H."/>
        </authorList>
    </citation>
    <scope>NUCLEOTIDE SEQUENCE</scope>
    <source>
        <strain evidence="1">PSN293</strain>
    </source>
</reference>
<gene>
    <name evidence="1" type="ORF">QBC37DRAFT_487608</name>
</gene>
<comment type="caution">
    <text evidence="1">The sequence shown here is derived from an EMBL/GenBank/DDBJ whole genome shotgun (WGS) entry which is preliminary data.</text>
</comment>
<dbReference type="InterPro" id="IPR011051">
    <property type="entry name" value="RmlC_Cupin_sf"/>
</dbReference>
<evidence type="ECO:0000313" key="2">
    <source>
        <dbReference type="Proteomes" id="UP001301769"/>
    </source>
</evidence>
<dbReference type="InterPro" id="IPR010424">
    <property type="entry name" value="EutQ"/>
</dbReference>
<dbReference type="CDD" id="cd02228">
    <property type="entry name" value="cupin_EutQ"/>
    <property type="match status" value="1"/>
</dbReference>
<reference evidence="1" key="1">
    <citation type="journal article" date="2023" name="Mol. Phylogenet. Evol.">
        <title>Genome-scale phylogeny and comparative genomics of the fungal order Sordariales.</title>
        <authorList>
            <person name="Hensen N."/>
            <person name="Bonometti L."/>
            <person name="Westerberg I."/>
            <person name="Brannstrom I.O."/>
            <person name="Guillou S."/>
            <person name="Cros-Aarteil S."/>
            <person name="Calhoun S."/>
            <person name="Haridas S."/>
            <person name="Kuo A."/>
            <person name="Mondo S."/>
            <person name="Pangilinan J."/>
            <person name="Riley R."/>
            <person name="LaButti K."/>
            <person name="Andreopoulos B."/>
            <person name="Lipzen A."/>
            <person name="Chen C."/>
            <person name="Yan M."/>
            <person name="Daum C."/>
            <person name="Ng V."/>
            <person name="Clum A."/>
            <person name="Steindorff A."/>
            <person name="Ohm R.A."/>
            <person name="Martin F."/>
            <person name="Silar P."/>
            <person name="Natvig D.O."/>
            <person name="Lalanne C."/>
            <person name="Gautier V."/>
            <person name="Ament-Velasquez S.L."/>
            <person name="Kruys A."/>
            <person name="Hutchinson M.I."/>
            <person name="Powell A.J."/>
            <person name="Barry K."/>
            <person name="Miller A.N."/>
            <person name="Grigoriev I.V."/>
            <person name="Debuchy R."/>
            <person name="Gladieux P."/>
            <person name="Hiltunen Thoren M."/>
            <person name="Johannesson H."/>
        </authorList>
    </citation>
    <scope>NUCLEOTIDE SEQUENCE</scope>
    <source>
        <strain evidence="1">PSN293</strain>
    </source>
</reference>
<dbReference type="AlphaFoldDB" id="A0AAN6XUS9"/>
<evidence type="ECO:0000313" key="1">
    <source>
        <dbReference type="EMBL" id="KAK4207288.1"/>
    </source>
</evidence>
<dbReference type="PANTHER" id="PTHR36169">
    <property type="entry name" value="ETHANOLAMINE UTILIZATION PROTEIN EUTQ"/>
    <property type="match status" value="1"/>
</dbReference>
<dbReference type="InterPro" id="IPR014710">
    <property type="entry name" value="RmlC-like_jellyroll"/>
</dbReference>
<protein>
    <submittedName>
        <fullName evidence="1">RmlC-like cupin domain-containing protein</fullName>
    </submittedName>
</protein>
<dbReference type="Proteomes" id="UP001301769">
    <property type="component" value="Unassembled WGS sequence"/>
</dbReference>
<organism evidence="1 2">
    <name type="scientific">Rhypophila decipiens</name>
    <dbReference type="NCBI Taxonomy" id="261697"/>
    <lineage>
        <taxon>Eukaryota</taxon>
        <taxon>Fungi</taxon>
        <taxon>Dikarya</taxon>
        <taxon>Ascomycota</taxon>
        <taxon>Pezizomycotina</taxon>
        <taxon>Sordariomycetes</taxon>
        <taxon>Sordariomycetidae</taxon>
        <taxon>Sordariales</taxon>
        <taxon>Naviculisporaceae</taxon>
        <taxon>Rhypophila</taxon>
    </lineage>
</organism>